<protein>
    <submittedName>
        <fullName evidence="2">Uncharacterized protein</fullName>
    </submittedName>
</protein>
<proteinExistence type="predicted"/>
<evidence type="ECO:0000256" key="1">
    <source>
        <dbReference type="SAM" id="MobiDB-lite"/>
    </source>
</evidence>
<comment type="caution">
    <text evidence="2">The sequence shown here is derived from an EMBL/GenBank/DDBJ whole genome shotgun (WGS) entry which is preliminary data.</text>
</comment>
<dbReference type="AlphaFoldDB" id="A0A1B8A3H9"/>
<feature type="compositionally biased region" description="Basic and acidic residues" evidence="1">
    <location>
        <begin position="532"/>
        <end position="552"/>
    </location>
</feature>
<accession>A0A1B8A3H9</accession>
<reference evidence="2 3" key="1">
    <citation type="submission" date="2016-06" db="EMBL/GenBank/DDBJ databases">
        <title>Living apart together: crosstalk between the core and supernumerary genomes in a fungal plant pathogen.</title>
        <authorList>
            <person name="Vanheule A."/>
            <person name="Audenaert K."/>
            <person name="Warris S."/>
            <person name="Van De Geest H."/>
            <person name="Schijlen E."/>
            <person name="Hofte M."/>
            <person name="De Saeger S."/>
            <person name="Haesaert G."/>
            <person name="Waalwijk C."/>
            <person name="Van Der Lee T."/>
        </authorList>
    </citation>
    <scope>NUCLEOTIDE SEQUENCE [LARGE SCALE GENOMIC DNA]</scope>
    <source>
        <strain evidence="2 3">2516</strain>
    </source>
</reference>
<sequence length="751" mass="84631">MAPSSSTVAKAKQPNKRERADDEADEYDKREGKKICFKDEDSVREQARKHRILTARMPANALTSTWSLGKNRRLDTKHAEENHLLVLCSRADVSRMMKHLQRQGRSINPEVPKELPFFDEWLSVNRGSLVEVMAGQHRIKALEAYVQETGANKEELWWTCEFYDKDALPLNLNLKLRVNRQDPAMADSHGQVWMQVAAASSQDPDLFRGKAAQVEDQMIDVLQLGSDKNFPTRRLATIWRNERWREMATRWCETSIGRATFKISAWDWMISYRIDDYWFTIFSSVLQTLSQLPGDAANEVELADWKKMSEFLGSTRTDDQVRTLFYPPPPSSSSSSSSLTTAQNTKRRLGFLTAIDDARYQEIYKRILTTSQLRFTNIHRLISLSKDDGKVLFQVMSHLVAWLDAAPTTTSYRRDNNKPPLRAGIAAKLDHCSDRDVHDAEKRLGILVWEPDHHNSTSKAASILLQHEVLDFVLQRVADFKNPAVKLYLEQAPKQVNSAQYTKRFSHETWSGVLAIVQRWVGHDFSSEWMERPRGGHPVHGDDQARGADARSSRSNHHLVLTESLGDYIRGDPNLAADSASIMEKLGNDAFEAVLNRWLTQQQGQLRPDTAGSYQHHEKAKTGGLVTVTGARIAPNMYEEQGVRAQGKAKKPGYDDGSSTNVSDSGPDPSESDPDLNPGRVASQPTRTLEVEIVQIQELPPAKARPSIGKGHHTSTPQRHSLPEQRPPGQQRRIGGSDRVTSRAGAPTSSR</sequence>
<feature type="region of interest" description="Disordered" evidence="1">
    <location>
        <begin position="532"/>
        <end position="556"/>
    </location>
</feature>
<dbReference type="EMBL" id="LYXU01000176">
    <property type="protein sequence ID" value="OBS15018.1"/>
    <property type="molecule type" value="Genomic_DNA"/>
</dbReference>
<organism evidence="2 3">
    <name type="scientific">Fusarium poae</name>
    <dbReference type="NCBI Taxonomy" id="36050"/>
    <lineage>
        <taxon>Eukaryota</taxon>
        <taxon>Fungi</taxon>
        <taxon>Dikarya</taxon>
        <taxon>Ascomycota</taxon>
        <taxon>Pezizomycotina</taxon>
        <taxon>Sordariomycetes</taxon>
        <taxon>Hypocreomycetidae</taxon>
        <taxon>Hypocreales</taxon>
        <taxon>Nectriaceae</taxon>
        <taxon>Fusarium</taxon>
    </lineage>
</organism>
<dbReference type="Proteomes" id="UP000091967">
    <property type="component" value="Unassembled WGS sequence"/>
</dbReference>
<gene>
    <name evidence="2" type="ORF">FPOA_14042</name>
</gene>
<evidence type="ECO:0000313" key="2">
    <source>
        <dbReference type="EMBL" id="OBS15018.1"/>
    </source>
</evidence>
<keyword evidence="3" id="KW-1185">Reference proteome</keyword>
<feature type="region of interest" description="Disordered" evidence="1">
    <location>
        <begin position="1"/>
        <end position="31"/>
    </location>
</feature>
<feature type="region of interest" description="Disordered" evidence="1">
    <location>
        <begin position="639"/>
        <end position="751"/>
    </location>
</feature>
<evidence type="ECO:0000313" key="3">
    <source>
        <dbReference type="Proteomes" id="UP000091967"/>
    </source>
</evidence>
<name>A0A1B8A3H9_FUSPO</name>
<feature type="region of interest" description="Disordered" evidence="1">
    <location>
        <begin position="323"/>
        <end position="342"/>
    </location>
</feature>